<organism evidence="3 4">
    <name type="scientific">Boletus edulis BED1</name>
    <dbReference type="NCBI Taxonomy" id="1328754"/>
    <lineage>
        <taxon>Eukaryota</taxon>
        <taxon>Fungi</taxon>
        <taxon>Dikarya</taxon>
        <taxon>Basidiomycota</taxon>
        <taxon>Agaricomycotina</taxon>
        <taxon>Agaricomycetes</taxon>
        <taxon>Agaricomycetidae</taxon>
        <taxon>Boletales</taxon>
        <taxon>Boletineae</taxon>
        <taxon>Boletaceae</taxon>
        <taxon>Boletoideae</taxon>
        <taxon>Boletus</taxon>
    </lineage>
</organism>
<dbReference type="Pfam" id="PF12770">
    <property type="entry name" value="CHAT"/>
    <property type="match status" value="1"/>
</dbReference>
<sequence>MMSLNGVGRSRYPSATVCLEVYAAFEFQPMLGTGEQLRKLIITAKQLLDRGEKHIPLIFLPKDGDIVSPCSSIVVTVERRNDESIDSLASRVLGPLCSTTDAPSTLEDATNHGHSDLSRYRKHGGKRDLERSIEEFERALNTCPLNHSGRAAAESNLATAKFILCRVDDTNTSFEIPLGLYRNALAARPVGHADRPSTLIQLAALYLARFQKQGDEFDGARVEASLHEAMELSSTDSHEMRAVSFMLQLYASHRVGPARGQLSVDSHSSSPLADEDPWSSSVPLLKRFERYGDLADLERAIGLLQKLVRSVSVWDVGHRAGLENLSVALLWRFEHVGELSDLEHAICTLRDVNDLTPRGHPDKPSRLNNIGHSFITRFKRLGELSDLEDAISTLREAIDLTPRGHPHKPSCLNNLGISFITRFERLGELSDLEHAISTLREAVELNPHGHPDKPSHLKNLGNFFIARFERLGELSDLEDGISTLREAIGLTPHGHPHKPSCLNNLGLSFITRFERLGELSDLEDAISTLREAVDLTPHGHPDRLSCLNNLGISFITRLQRLGELRDVEDAILILREAIDLTPQGHPDNPSRLNNLGNSFRVRFERLGELSDIEHAISTLREAVDLTPHGHPDKPTHLNNLGNIFKARFERLGELSDLEDAISTLREAVDLTPDGHPDNPSRLHGLGLSFITRFKRLGELSDLEDAISTLRHANDLTPHGHPNKPSRLNSLGLSFITHFQRLGELSDLEHAISAHKEAVDFIPHGHLHKPGHLNSLGNSFMTRFERLGELSDLEHAISTLREAVELTPDGHPDKPTRLNNLGLSFTARFKRLGELSDLEDTISTLREAVDLTPHGHPDKPTMLNNLGNSFITRFDRLRELSDLEDAISLYSHSASVPIGPISVRFGASRNWIFYARRIHHPSLLRAYSIAINLFPQLAWIGLSLTHRYAELKRGADVVREAAAAALDEGLPELAVKWLEQGRSIVWGELLQLRGSYEQLSSAHPDHARRLQELSAALDDASATREKSLSTFLESTDDPMQRATQTLQQEANRHRTFAIERDKLLQEIRRLPGFERLLLPKDFPQLRASAHSGPVVIINAAETRCDALILLADVDHVIHVPLPGFDFQWAARLQNTLRALLGHARITRFDDRKGKLATGGGGSWESLLSTLWNGIVKPVLDALAFSTLGDLSRIFWCPTGPFVFLPIHAAGLYGTQHFSPGHKVSDFVVSSYIPTLSILAQSPSPLIVPSGDLRLLFVPQPPSDGQNYLQGVAQELTHISTVVGNSPSARTTLLESSVGTVEEVLGLMKDADWVHFACHGIQDAAKPTDSGLCLANGRRLKISDIIGLSRSRGGLAFLSACQTAMGDEGLTDEAIHIAAGMLFAGYGGVIGTMWSISDRLAPVVARGVYEYLFRNGTRPDHRDAARALHETVGRLRESGEASFVTWVPFIHVGL</sequence>
<feature type="compositionally biased region" description="Basic and acidic residues" evidence="1">
    <location>
        <begin position="109"/>
        <end position="119"/>
    </location>
</feature>
<reference evidence="3" key="2">
    <citation type="journal article" date="2020" name="Nat. Commun.">
        <title>Large-scale genome sequencing of mycorrhizal fungi provides insights into the early evolution of symbiotic traits.</title>
        <authorList>
            <person name="Miyauchi S."/>
            <person name="Kiss E."/>
            <person name="Kuo A."/>
            <person name="Drula E."/>
            <person name="Kohler A."/>
            <person name="Sanchez-Garcia M."/>
            <person name="Morin E."/>
            <person name="Andreopoulos B."/>
            <person name="Barry K.W."/>
            <person name="Bonito G."/>
            <person name="Buee M."/>
            <person name="Carver A."/>
            <person name="Chen C."/>
            <person name="Cichocki N."/>
            <person name="Clum A."/>
            <person name="Culley D."/>
            <person name="Crous P.W."/>
            <person name="Fauchery L."/>
            <person name="Girlanda M."/>
            <person name="Hayes R.D."/>
            <person name="Keri Z."/>
            <person name="LaButti K."/>
            <person name="Lipzen A."/>
            <person name="Lombard V."/>
            <person name="Magnuson J."/>
            <person name="Maillard F."/>
            <person name="Murat C."/>
            <person name="Nolan M."/>
            <person name="Ohm R.A."/>
            <person name="Pangilinan J."/>
            <person name="Pereira M.F."/>
            <person name="Perotto S."/>
            <person name="Peter M."/>
            <person name="Pfister S."/>
            <person name="Riley R."/>
            <person name="Sitrit Y."/>
            <person name="Stielow J.B."/>
            <person name="Szollosi G."/>
            <person name="Zifcakova L."/>
            <person name="Stursova M."/>
            <person name="Spatafora J.W."/>
            <person name="Tedersoo L."/>
            <person name="Vaario L.M."/>
            <person name="Yamada A."/>
            <person name="Yan M."/>
            <person name="Wang P."/>
            <person name="Xu J."/>
            <person name="Bruns T."/>
            <person name="Baldrian P."/>
            <person name="Vilgalys R."/>
            <person name="Dunand C."/>
            <person name="Henrissat B."/>
            <person name="Grigoriev I.V."/>
            <person name="Hibbett D."/>
            <person name="Nagy L.G."/>
            <person name="Martin F.M."/>
        </authorList>
    </citation>
    <scope>NUCLEOTIDE SEQUENCE</scope>
    <source>
        <strain evidence="3">BED1</strain>
    </source>
</reference>
<feature type="domain" description="CHAT" evidence="2">
    <location>
        <begin position="1165"/>
        <end position="1451"/>
    </location>
</feature>
<evidence type="ECO:0000313" key="4">
    <source>
        <dbReference type="Proteomes" id="UP001194468"/>
    </source>
</evidence>
<keyword evidence="4" id="KW-1185">Reference proteome</keyword>
<evidence type="ECO:0000256" key="1">
    <source>
        <dbReference type="SAM" id="MobiDB-lite"/>
    </source>
</evidence>
<gene>
    <name evidence="3" type="ORF">L210DRAFT_3111895</name>
</gene>
<dbReference type="EMBL" id="WHUW01000007">
    <property type="protein sequence ID" value="KAF8444125.1"/>
    <property type="molecule type" value="Genomic_DNA"/>
</dbReference>
<evidence type="ECO:0000313" key="3">
    <source>
        <dbReference type="EMBL" id="KAF8444125.1"/>
    </source>
</evidence>
<feature type="region of interest" description="Disordered" evidence="1">
    <location>
        <begin position="103"/>
        <end position="124"/>
    </location>
</feature>
<name>A0AAD4BZE0_BOLED</name>
<reference evidence="3" key="1">
    <citation type="submission" date="2019-10" db="EMBL/GenBank/DDBJ databases">
        <authorList>
            <consortium name="DOE Joint Genome Institute"/>
            <person name="Kuo A."/>
            <person name="Miyauchi S."/>
            <person name="Kiss E."/>
            <person name="Drula E."/>
            <person name="Kohler A."/>
            <person name="Sanchez-Garcia M."/>
            <person name="Andreopoulos B."/>
            <person name="Barry K.W."/>
            <person name="Bonito G."/>
            <person name="Buee M."/>
            <person name="Carver A."/>
            <person name="Chen C."/>
            <person name="Cichocki N."/>
            <person name="Clum A."/>
            <person name="Culley D."/>
            <person name="Crous P.W."/>
            <person name="Fauchery L."/>
            <person name="Girlanda M."/>
            <person name="Hayes R."/>
            <person name="Keri Z."/>
            <person name="LaButti K."/>
            <person name="Lipzen A."/>
            <person name="Lombard V."/>
            <person name="Magnuson J."/>
            <person name="Maillard F."/>
            <person name="Morin E."/>
            <person name="Murat C."/>
            <person name="Nolan M."/>
            <person name="Ohm R."/>
            <person name="Pangilinan J."/>
            <person name="Pereira M."/>
            <person name="Perotto S."/>
            <person name="Peter M."/>
            <person name="Riley R."/>
            <person name="Sitrit Y."/>
            <person name="Stielow B."/>
            <person name="Szollosi G."/>
            <person name="Zifcakova L."/>
            <person name="Stursova M."/>
            <person name="Spatafora J.W."/>
            <person name="Tedersoo L."/>
            <person name="Vaario L.-M."/>
            <person name="Yamada A."/>
            <person name="Yan M."/>
            <person name="Wang P."/>
            <person name="Xu J."/>
            <person name="Bruns T."/>
            <person name="Baldrian P."/>
            <person name="Vilgalys R."/>
            <person name="Henrissat B."/>
            <person name="Grigoriev I.V."/>
            <person name="Hibbett D."/>
            <person name="Nagy L.G."/>
            <person name="Martin F.M."/>
        </authorList>
    </citation>
    <scope>NUCLEOTIDE SEQUENCE</scope>
    <source>
        <strain evidence="3">BED1</strain>
    </source>
</reference>
<dbReference type="PANTHER" id="PTHR19959">
    <property type="entry name" value="KINESIN LIGHT CHAIN"/>
    <property type="match status" value="1"/>
</dbReference>
<accession>A0AAD4BZE0</accession>
<dbReference type="InterPro" id="IPR024983">
    <property type="entry name" value="CHAT_dom"/>
</dbReference>
<dbReference type="Proteomes" id="UP001194468">
    <property type="component" value="Unassembled WGS sequence"/>
</dbReference>
<dbReference type="InterPro" id="IPR011990">
    <property type="entry name" value="TPR-like_helical_dom_sf"/>
</dbReference>
<dbReference type="Gene3D" id="1.25.40.10">
    <property type="entry name" value="Tetratricopeptide repeat domain"/>
    <property type="match status" value="3"/>
</dbReference>
<protein>
    <submittedName>
        <fullName evidence="3">CHAT domain-containing protein</fullName>
    </submittedName>
</protein>
<dbReference type="SUPFAM" id="SSF48452">
    <property type="entry name" value="TPR-like"/>
    <property type="match status" value="1"/>
</dbReference>
<proteinExistence type="predicted"/>
<dbReference type="PANTHER" id="PTHR19959:SF119">
    <property type="entry name" value="FUNGAL LIPASE-LIKE DOMAIN-CONTAINING PROTEIN"/>
    <property type="match status" value="1"/>
</dbReference>
<comment type="caution">
    <text evidence="3">The sequence shown here is derived from an EMBL/GenBank/DDBJ whole genome shotgun (WGS) entry which is preliminary data.</text>
</comment>
<evidence type="ECO:0000259" key="2">
    <source>
        <dbReference type="Pfam" id="PF12770"/>
    </source>
</evidence>